<dbReference type="OrthoDB" id="9787298at2"/>
<dbReference type="EMBL" id="QYYH01000027">
    <property type="protein sequence ID" value="RJY18292.1"/>
    <property type="molecule type" value="Genomic_DNA"/>
</dbReference>
<name>A0A3A6TZ90_9GAMM</name>
<dbReference type="CDD" id="cd05233">
    <property type="entry name" value="SDR_c"/>
    <property type="match status" value="1"/>
</dbReference>
<keyword evidence="4" id="KW-1185">Reference proteome</keyword>
<evidence type="ECO:0000313" key="4">
    <source>
        <dbReference type="Proteomes" id="UP000273022"/>
    </source>
</evidence>
<dbReference type="InterPro" id="IPR036291">
    <property type="entry name" value="NAD(P)-bd_dom_sf"/>
</dbReference>
<dbReference type="RefSeq" id="WP_121852766.1">
    <property type="nucleotide sequence ID" value="NZ_CP037952.1"/>
</dbReference>
<dbReference type="PANTHER" id="PTHR43477:SF1">
    <property type="entry name" value="DIHYDROANTICAPSIN 7-DEHYDROGENASE"/>
    <property type="match status" value="1"/>
</dbReference>
<dbReference type="AlphaFoldDB" id="A0A3A6TZ90"/>
<keyword evidence="2" id="KW-0560">Oxidoreductase</keyword>
<organism evidence="3 4">
    <name type="scientific">Parashewanella spongiae</name>
    <dbReference type="NCBI Taxonomy" id="342950"/>
    <lineage>
        <taxon>Bacteria</taxon>
        <taxon>Pseudomonadati</taxon>
        <taxon>Pseudomonadota</taxon>
        <taxon>Gammaproteobacteria</taxon>
        <taxon>Alteromonadales</taxon>
        <taxon>Shewanellaceae</taxon>
        <taxon>Parashewanella</taxon>
    </lineage>
</organism>
<dbReference type="PRINTS" id="PR00081">
    <property type="entry name" value="GDHRDH"/>
</dbReference>
<dbReference type="PANTHER" id="PTHR43477">
    <property type="entry name" value="DIHYDROANTICAPSIN 7-DEHYDROGENASE"/>
    <property type="match status" value="1"/>
</dbReference>
<dbReference type="Proteomes" id="UP000273022">
    <property type="component" value="Unassembled WGS sequence"/>
</dbReference>
<dbReference type="Pfam" id="PF13561">
    <property type="entry name" value="adh_short_C2"/>
    <property type="match status" value="1"/>
</dbReference>
<comment type="similarity">
    <text evidence="1">Belongs to the short-chain dehydrogenases/reductases (SDR) family.</text>
</comment>
<reference evidence="3 4" key="1">
    <citation type="submission" date="2018-09" db="EMBL/GenBank/DDBJ databases">
        <title>Phylogeny of the Shewanellaceae, and recommendation for two new genera, Pseudoshewanella and Parashewanella.</title>
        <authorList>
            <person name="Wang G."/>
        </authorList>
    </citation>
    <scope>NUCLEOTIDE SEQUENCE [LARGE SCALE GENOMIC DNA]</scope>
    <source>
        <strain evidence="3 4">KCTC 22492</strain>
    </source>
</reference>
<evidence type="ECO:0000313" key="3">
    <source>
        <dbReference type="EMBL" id="RJY18292.1"/>
    </source>
</evidence>
<dbReference type="Gene3D" id="3.40.50.720">
    <property type="entry name" value="NAD(P)-binding Rossmann-like Domain"/>
    <property type="match status" value="1"/>
</dbReference>
<protein>
    <submittedName>
        <fullName evidence="3">SDR family oxidoreductase</fullName>
    </submittedName>
</protein>
<dbReference type="InterPro" id="IPR051122">
    <property type="entry name" value="SDR_DHRS6-like"/>
</dbReference>
<accession>A0A3A6TZ90</accession>
<dbReference type="GO" id="GO:0016491">
    <property type="term" value="F:oxidoreductase activity"/>
    <property type="evidence" value="ECO:0007669"/>
    <property type="project" value="UniProtKB-KW"/>
</dbReference>
<sequence>MDKVLLITGGSRGIGKATCLYFLEKGYRVINLSRNNLALEGVTQFYIDLSFPDSIHQQKELLLSELKDAEKIVLVHCAASHNKNNILDIVQQELVKSLAINIVSPTVLTQIISSIMPAGSSIIYLGSSLSEKALPNTYSYSTNKHAVIGMMRATCQDLSGTGIHTVCVCPGFTDTEMLRHHINNNPNALFAITQKVSFKRLITPSEIAETLFFCSKTPAINGSVIHANLGQVET</sequence>
<dbReference type="SUPFAM" id="SSF51735">
    <property type="entry name" value="NAD(P)-binding Rossmann-fold domains"/>
    <property type="match status" value="1"/>
</dbReference>
<comment type="caution">
    <text evidence="3">The sequence shown here is derived from an EMBL/GenBank/DDBJ whole genome shotgun (WGS) entry which is preliminary data.</text>
</comment>
<evidence type="ECO:0000256" key="1">
    <source>
        <dbReference type="ARBA" id="ARBA00006484"/>
    </source>
</evidence>
<dbReference type="InterPro" id="IPR002347">
    <property type="entry name" value="SDR_fam"/>
</dbReference>
<evidence type="ECO:0000256" key="2">
    <source>
        <dbReference type="ARBA" id="ARBA00023002"/>
    </source>
</evidence>
<gene>
    <name evidence="3" type="ORF">D5R81_06090</name>
</gene>
<proteinExistence type="inferred from homology"/>